<dbReference type="GO" id="GO:0030870">
    <property type="term" value="C:Mre11 complex"/>
    <property type="evidence" value="ECO:0007669"/>
    <property type="project" value="UniProtKB-ARBA"/>
</dbReference>
<dbReference type="PANTHER" id="PTHR18867:SF12">
    <property type="entry name" value="DNA REPAIR PROTEIN RAD50"/>
    <property type="match status" value="1"/>
</dbReference>
<evidence type="ECO:0000256" key="18">
    <source>
        <dbReference type="ARBA" id="ARBA00023306"/>
    </source>
</evidence>
<dbReference type="Proteomes" id="UP000007752">
    <property type="component" value="Chromosome 2"/>
</dbReference>
<dbReference type="GO" id="GO:0006302">
    <property type="term" value="P:double-strand break repair"/>
    <property type="evidence" value="ECO:0007669"/>
    <property type="project" value="InterPro"/>
</dbReference>
<evidence type="ECO:0000256" key="19">
    <source>
        <dbReference type="ARBA" id="ARBA00049360"/>
    </source>
</evidence>
<feature type="coiled-coil region" evidence="22">
    <location>
        <begin position="1130"/>
        <end position="1157"/>
    </location>
</feature>
<proteinExistence type="inferred from homology"/>
<dbReference type="Gene3D" id="3.40.50.300">
    <property type="entry name" value="P-loop containing nucleotide triphosphate hydrolases"/>
    <property type="match status" value="2"/>
</dbReference>
<dbReference type="InterPro" id="IPR013134">
    <property type="entry name" value="Zn_hook_RAD50"/>
</dbReference>
<keyword evidence="13" id="KW-0460">Magnesium</keyword>
<evidence type="ECO:0000256" key="12">
    <source>
        <dbReference type="ARBA" id="ARBA00022840"/>
    </source>
</evidence>
<evidence type="ECO:0000256" key="1">
    <source>
        <dbReference type="ARBA" id="ARBA00001947"/>
    </source>
</evidence>
<dbReference type="GO" id="GO:0005694">
    <property type="term" value="C:chromosome"/>
    <property type="evidence" value="ECO:0007669"/>
    <property type="project" value="UniProtKB-SubCell"/>
</dbReference>
<evidence type="ECO:0000256" key="10">
    <source>
        <dbReference type="ARBA" id="ARBA00022801"/>
    </source>
</evidence>
<dbReference type="EMBL" id="CM000139">
    <property type="protein sequence ID" value="EEE57035.1"/>
    <property type="molecule type" value="Genomic_DNA"/>
</dbReference>
<evidence type="ECO:0000256" key="14">
    <source>
        <dbReference type="ARBA" id="ARBA00023054"/>
    </source>
</evidence>
<dbReference type="GO" id="GO:0005524">
    <property type="term" value="F:ATP binding"/>
    <property type="evidence" value="ECO:0007669"/>
    <property type="project" value="UniProtKB-KW"/>
</dbReference>
<evidence type="ECO:0000256" key="6">
    <source>
        <dbReference type="ARBA" id="ARBA00022454"/>
    </source>
</evidence>
<dbReference type="PROSITE" id="PS51131">
    <property type="entry name" value="ZN_HOOK"/>
    <property type="match status" value="1"/>
</dbReference>
<dbReference type="SUPFAM" id="SSF52540">
    <property type="entry name" value="P-loop containing nucleoside triphosphate hydrolases"/>
    <property type="match status" value="1"/>
</dbReference>
<dbReference type="InterPro" id="IPR038729">
    <property type="entry name" value="Rad50/SbcC_AAA"/>
</dbReference>
<keyword evidence="12" id="KW-0067">ATP-binding</keyword>
<evidence type="ECO:0000256" key="8">
    <source>
        <dbReference type="ARBA" id="ARBA00022741"/>
    </source>
</evidence>
<organism evidence="25">
    <name type="scientific">Oryza sativa subsp. japonica</name>
    <name type="common">Rice</name>
    <dbReference type="NCBI Taxonomy" id="39947"/>
    <lineage>
        <taxon>Eukaryota</taxon>
        <taxon>Viridiplantae</taxon>
        <taxon>Streptophyta</taxon>
        <taxon>Embryophyta</taxon>
        <taxon>Tracheophyta</taxon>
        <taxon>Spermatophyta</taxon>
        <taxon>Magnoliopsida</taxon>
        <taxon>Liliopsida</taxon>
        <taxon>Poales</taxon>
        <taxon>Poaceae</taxon>
        <taxon>BOP clade</taxon>
        <taxon>Oryzoideae</taxon>
        <taxon>Oryzeae</taxon>
        <taxon>Oryzinae</taxon>
        <taxon>Oryza</taxon>
        <taxon>Oryza sativa</taxon>
    </lineage>
</organism>
<feature type="binding site" evidence="21">
    <location>
        <position position="986"/>
    </location>
    <ligand>
        <name>Zn(2+)</name>
        <dbReference type="ChEBI" id="CHEBI:29105"/>
    </ligand>
</feature>
<dbReference type="GO" id="GO:0046872">
    <property type="term" value="F:metal ion binding"/>
    <property type="evidence" value="ECO:0007669"/>
    <property type="project" value="UniProtKB-UniRule"/>
</dbReference>
<feature type="region of interest" description="Disordered" evidence="23">
    <location>
        <begin position="1286"/>
        <end position="1313"/>
    </location>
</feature>
<dbReference type="InterPro" id="IPR027417">
    <property type="entry name" value="P-loop_NTPase"/>
</dbReference>
<dbReference type="GO" id="GO:0016887">
    <property type="term" value="F:ATP hydrolysis activity"/>
    <property type="evidence" value="ECO:0007669"/>
    <property type="project" value="InterPro"/>
</dbReference>
<comment type="catalytic activity">
    <reaction evidence="19">
        <text>ATP + H2O = ADP + phosphate + H(+)</text>
        <dbReference type="Rhea" id="RHEA:13065"/>
        <dbReference type="ChEBI" id="CHEBI:15377"/>
        <dbReference type="ChEBI" id="CHEBI:15378"/>
        <dbReference type="ChEBI" id="CHEBI:30616"/>
        <dbReference type="ChEBI" id="CHEBI:43474"/>
        <dbReference type="ChEBI" id="CHEBI:456216"/>
    </reaction>
</comment>
<evidence type="ECO:0000256" key="21">
    <source>
        <dbReference type="PROSITE-ProRule" id="PRU00471"/>
    </source>
</evidence>
<evidence type="ECO:0000256" key="23">
    <source>
        <dbReference type="SAM" id="MobiDB-lite"/>
    </source>
</evidence>
<evidence type="ECO:0000256" key="13">
    <source>
        <dbReference type="ARBA" id="ARBA00022842"/>
    </source>
</evidence>
<comment type="similarity">
    <text evidence="4">Belongs to the SMC family. RAD50 subfamily.</text>
</comment>
<keyword evidence="17" id="KW-0469">Meiosis</keyword>
<protein>
    <recommendedName>
        <fullName evidence="5">DNA repair protein RAD50</fullName>
    </recommendedName>
</protein>
<evidence type="ECO:0000256" key="7">
    <source>
        <dbReference type="ARBA" id="ARBA00022723"/>
    </source>
</evidence>
<evidence type="ECO:0000256" key="9">
    <source>
        <dbReference type="ARBA" id="ARBA00022763"/>
    </source>
</evidence>
<evidence type="ECO:0000256" key="5">
    <source>
        <dbReference type="ARBA" id="ARBA00017893"/>
    </source>
</evidence>
<dbReference type="FunFam" id="3.40.50.300:FF:001649">
    <property type="entry name" value="DNA repair protein RAD50"/>
    <property type="match status" value="1"/>
</dbReference>
<keyword evidence="16" id="KW-0539">Nucleus</keyword>
<comment type="cofactor">
    <cofactor evidence="1">
        <name>Zn(2+)</name>
        <dbReference type="ChEBI" id="CHEBI:29105"/>
    </cofactor>
</comment>
<feature type="compositionally biased region" description="Basic and acidic residues" evidence="23">
    <location>
        <begin position="1293"/>
        <end position="1313"/>
    </location>
</feature>
<dbReference type="PANTHER" id="PTHR18867">
    <property type="entry name" value="RAD50"/>
    <property type="match status" value="1"/>
</dbReference>
<evidence type="ECO:0000256" key="11">
    <source>
        <dbReference type="ARBA" id="ARBA00022833"/>
    </source>
</evidence>
<comment type="subcellular location">
    <subcellularLocation>
        <location evidence="3">Chromosome</location>
    </subcellularLocation>
    <subcellularLocation>
        <location evidence="2">Nucleus</location>
    </subcellularLocation>
</comment>
<keyword evidence="6" id="KW-0158">Chromosome</keyword>
<evidence type="ECO:0000256" key="20">
    <source>
        <dbReference type="ARBA" id="ARBA00064981"/>
    </source>
</evidence>
<reference evidence="25" key="2">
    <citation type="submission" date="2008-12" db="EMBL/GenBank/DDBJ databases">
        <title>Improved gene annotation of the rice (Oryza sativa) genomes.</title>
        <authorList>
            <person name="Wang J."/>
            <person name="Li R."/>
            <person name="Fan W."/>
            <person name="Huang Q."/>
            <person name="Zhang J."/>
            <person name="Zhou Y."/>
            <person name="Hu Y."/>
            <person name="Zi S."/>
            <person name="Li J."/>
            <person name="Ni P."/>
            <person name="Zheng H."/>
            <person name="Zhang Y."/>
            <person name="Zhao M."/>
            <person name="Hao Q."/>
            <person name="McDermott J."/>
            <person name="Samudrala R."/>
            <person name="Kristiansen K."/>
            <person name="Wong G.K.-S."/>
        </authorList>
    </citation>
    <scope>NUCLEOTIDE SEQUENCE</scope>
</reference>
<comment type="subunit">
    <text evidence="20">Component of the MRN complex composed of two heterodimers RAD50 and MRE11 associated with a single NBS1.</text>
</comment>
<feature type="binding site" evidence="21">
    <location>
        <position position="989"/>
    </location>
    <ligand>
        <name>Zn(2+)</name>
        <dbReference type="ChEBI" id="CHEBI:29105"/>
    </ligand>
</feature>
<keyword evidence="10" id="KW-0378">Hydrolase</keyword>
<evidence type="ECO:0000259" key="24">
    <source>
        <dbReference type="PROSITE" id="PS51131"/>
    </source>
</evidence>
<evidence type="ECO:0000256" key="17">
    <source>
        <dbReference type="ARBA" id="ARBA00023254"/>
    </source>
</evidence>
<keyword evidence="14 22" id="KW-0175">Coiled coil</keyword>
<keyword evidence="15" id="KW-0234">DNA repair</keyword>
<dbReference type="Gene3D" id="1.10.287.1490">
    <property type="match status" value="1"/>
</dbReference>
<keyword evidence="18" id="KW-0131">Cell cycle</keyword>
<keyword evidence="8" id="KW-0547">Nucleotide-binding</keyword>
<keyword evidence="7 21" id="KW-0479">Metal-binding</keyword>
<dbReference type="HOGENOM" id="CLU_015576_0_0_1"/>
<dbReference type="FunFam" id="3.40.50.300:FF:000593">
    <property type="entry name" value="DNA repair protein RAD50"/>
    <property type="match status" value="1"/>
</dbReference>
<feature type="coiled-coil region" evidence="22">
    <location>
        <begin position="214"/>
        <end position="336"/>
    </location>
</feature>
<keyword evidence="9" id="KW-0227">DNA damage</keyword>
<dbReference type="GO" id="GO:0051321">
    <property type="term" value="P:meiotic cell cycle"/>
    <property type="evidence" value="ECO:0007669"/>
    <property type="project" value="UniProtKB-KW"/>
</dbReference>
<evidence type="ECO:0000256" key="22">
    <source>
        <dbReference type="SAM" id="Coils"/>
    </source>
</evidence>
<dbReference type="GO" id="GO:0000722">
    <property type="term" value="P:telomere maintenance via recombination"/>
    <property type="evidence" value="ECO:0007669"/>
    <property type="project" value="UniProtKB-ARBA"/>
</dbReference>
<keyword evidence="11 21" id="KW-0862">Zinc</keyword>
<dbReference type="Pfam" id="PF13558">
    <property type="entry name" value="SbcC_Walker_B"/>
    <property type="match status" value="1"/>
</dbReference>
<evidence type="ECO:0000256" key="3">
    <source>
        <dbReference type="ARBA" id="ARBA00004286"/>
    </source>
</evidence>
<evidence type="ECO:0000313" key="25">
    <source>
        <dbReference type="EMBL" id="EEE57035.1"/>
    </source>
</evidence>
<evidence type="ECO:0000256" key="4">
    <source>
        <dbReference type="ARBA" id="ARBA00009439"/>
    </source>
</evidence>
<gene>
    <name evidence="25" type="ORF">OsJ_06817</name>
</gene>
<feature type="domain" description="Zinc-hook" evidence="24">
    <location>
        <begin position="939"/>
        <end position="1038"/>
    </location>
</feature>
<name>B9F043_ORYSJ</name>
<evidence type="ECO:0000256" key="16">
    <source>
        <dbReference type="ARBA" id="ARBA00023242"/>
    </source>
</evidence>
<evidence type="ECO:0000256" key="2">
    <source>
        <dbReference type="ARBA" id="ARBA00004123"/>
    </source>
</evidence>
<accession>B9F043</accession>
<reference evidence="25" key="1">
    <citation type="journal article" date="2005" name="PLoS Biol.">
        <title>The genomes of Oryza sativa: a history of duplications.</title>
        <authorList>
            <person name="Yu J."/>
            <person name="Wang J."/>
            <person name="Lin W."/>
            <person name="Li S."/>
            <person name="Li H."/>
            <person name="Zhou J."/>
            <person name="Ni P."/>
            <person name="Dong W."/>
            <person name="Hu S."/>
            <person name="Zeng C."/>
            <person name="Zhang J."/>
            <person name="Zhang Y."/>
            <person name="Li R."/>
            <person name="Xu Z."/>
            <person name="Li S."/>
            <person name="Li X."/>
            <person name="Zheng H."/>
            <person name="Cong L."/>
            <person name="Lin L."/>
            <person name="Yin J."/>
            <person name="Geng J."/>
            <person name="Li G."/>
            <person name="Shi J."/>
            <person name="Liu J."/>
            <person name="Lv H."/>
            <person name="Li J."/>
            <person name="Wang J."/>
            <person name="Deng Y."/>
            <person name="Ran L."/>
            <person name="Shi X."/>
            <person name="Wang X."/>
            <person name="Wu Q."/>
            <person name="Li C."/>
            <person name="Ren X."/>
            <person name="Wang J."/>
            <person name="Wang X."/>
            <person name="Li D."/>
            <person name="Liu D."/>
            <person name="Zhang X."/>
            <person name="Ji Z."/>
            <person name="Zhao W."/>
            <person name="Sun Y."/>
            <person name="Zhang Z."/>
            <person name="Bao J."/>
            <person name="Han Y."/>
            <person name="Dong L."/>
            <person name="Ji J."/>
            <person name="Chen P."/>
            <person name="Wu S."/>
            <person name="Liu J."/>
            <person name="Xiao Y."/>
            <person name="Bu D."/>
            <person name="Tan J."/>
            <person name="Yang L."/>
            <person name="Ye C."/>
            <person name="Zhang J."/>
            <person name="Xu J."/>
            <person name="Zhou Y."/>
            <person name="Yu Y."/>
            <person name="Zhang B."/>
            <person name="Zhuang S."/>
            <person name="Wei H."/>
            <person name="Liu B."/>
            <person name="Lei M."/>
            <person name="Yu H."/>
            <person name="Li Y."/>
            <person name="Xu H."/>
            <person name="Wei S."/>
            <person name="He X."/>
            <person name="Fang L."/>
            <person name="Zhang Z."/>
            <person name="Zhang Y."/>
            <person name="Huang X."/>
            <person name="Su Z."/>
            <person name="Tong W."/>
            <person name="Li J."/>
            <person name="Tong Z."/>
            <person name="Li S."/>
            <person name="Ye J."/>
            <person name="Wang L."/>
            <person name="Fang L."/>
            <person name="Lei T."/>
            <person name="Chen C."/>
            <person name="Chen H."/>
            <person name="Xu Z."/>
            <person name="Li H."/>
            <person name="Huang H."/>
            <person name="Zhang F."/>
            <person name="Xu H."/>
            <person name="Li N."/>
            <person name="Zhao C."/>
            <person name="Li S."/>
            <person name="Dong L."/>
            <person name="Huang Y."/>
            <person name="Li L."/>
            <person name="Xi Y."/>
            <person name="Qi Q."/>
            <person name="Li W."/>
            <person name="Zhang B."/>
            <person name="Hu W."/>
            <person name="Zhang Y."/>
            <person name="Tian X."/>
            <person name="Jiao Y."/>
            <person name="Liang X."/>
            <person name="Jin J."/>
            <person name="Gao L."/>
            <person name="Zheng W."/>
            <person name="Hao B."/>
            <person name="Liu S."/>
            <person name="Wang W."/>
            <person name="Yuan L."/>
            <person name="Cao M."/>
            <person name="McDermott J."/>
            <person name="Samudrala R."/>
            <person name="Wang J."/>
            <person name="Wong G.K."/>
            <person name="Yang H."/>
        </authorList>
    </citation>
    <scope>NUCLEOTIDE SEQUENCE [LARGE SCALE GENOMIC DNA]</scope>
</reference>
<dbReference type="Pfam" id="PF13476">
    <property type="entry name" value="AAA_23"/>
    <property type="match status" value="1"/>
</dbReference>
<evidence type="ECO:0000256" key="15">
    <source>
        <dbReference type="ARBA" id="ARBA00023204"/>
    </source>
</evidence>
<sequence length="1614" mass="182415">MSTVDKMLIKGIRSFDPENKNVITFFKPLTLIVGPNGAGKTTIIECLKLSCTGELPPNSRSGHTFVHDPKVAGETETKGQIKLRFKTAAGKDVVCIRSFQLTQKASKMEFKAIESVLQTINPHTGEKVCLSYRCADMDREIPALMGVSKAILENVIFVHQDESNWPLQDPSTLKKKFDDIFSATRYTKALEVIKKLHKDQAQEIKTFRLKLENLQTLKDQAYRLRDNIAQDQEKSDALKIQMEELRTNVQGVEDKIRRTEKSLADLRRLQQEINSSTSARTTYFTLQQQQYAALSEENEDTDDELKEWQTKFEERMALLQNKISKLERDVDDENTTSSFLSKAINDLMRETGRLQAEADAHMSVKHERDSAIRKIFTKHNLGPIPDAPLTDAAAMHLTNITKAKLSNLNDDLQDKKKSNEAQKQFLWGRYLEVNTRYSEVVGQIESKVASKKGISRRMKDKESERDAAEMDLSKYNLPRIDEKERHLQIEVERKALALGERNYDSIVNQKRTEIFSLDQKIKTLQWEKDSIISDSNDRVLLDVKKDELEESKKKLKKIFDEHKDKIRIVFKGRTPSEKEVKKELSQAFGSVDREYNDLNSKSQEAAQELKLVQMKILDARSHLSKLQKELDGQGGGVGNYDDDALSATRDGTAFSAIVPVRGCGGGTGDDDALFTAIGPIGGGAAAPGCSAIFSVVVRIRGCGSAVTPHNSPVGARWGTINSAIAMEDHRVASSPFPSATTAAARDLPAASSSGGCDYAERCSTTGSITCGANGVGSRRATRAGKGGAAAAAQREQHACQPPGGGAVYMSSRCATRVGAGGSWFLATPRRQPFSHAAGAHSRYGASSCSDCGMHGARDVTSGGGVRYGNGSSFVPAVRWVNWTVSFWLAWLPPQLEDELSRRRDGDVMGRTQPLSLLDKVVGAKRSYVESKLQSITKMSADINMFPKHLKDAMDEREKQKNNLSYAKGMRQMYEPFENLARELHMCPCCQRAFTPDEEDEFVKKQRTTCESTADRMNKISLECSNAEDFFQQLNKLNATYEEFVKLGKEAIPLAEKNLKQLLADESEKAQTFDDFVSVLAQVKMDKDAVQVLLQPVETIDRHVQEIQQLGPQVENLEYKLDVRGQGVKSLEQIQLELNSVQRTRDTLNNEVDDLRDQQRTLTDGLTNAQMRWHDIREEKLKASGAVHKFQKAEEDLGHLAEEKEKLTLEEKHLEESLGPLSKERESLLQEHEALKEKLDQEYHQLAERKREFQQEIDALETHNERIKGYLNSKKGEKLNELQEKHTQLQSDLQKSKERKEEKSAELSKNKELLKSQDQLKRNIDDNLNYRRTKDEVERLTHEIELLEDKILSIGSLSTIEADLKQHSQEKDRLLSEYNRCQGTQSVYQSNISKHKLELKQTQYKDIEKRYFNQLLQLKVDGMNVQTTEMANKDLDRYYAALDKALMRFHTMKMEEINKIIKELWQQTYRGQDIDYISINSDSEGAGTRSYSYRVVMQTGDAELEMRGRCSAGQKVLASLIIRLALAETFCLNCGILALDEPTTNLDGPNAESLAGALLRIMESRKGQENFQLIVITHDERFAQLIGQRQLAEKYYRVSKDEHQHSKIEAQEIFD</sequence>